<reference evidence="5 6" key="1">
    <citation type="submission" date="2018-05" db="EMBL/GenBank/DDBJ databases">
        <title>Paenibacillus flagellatus sp. nov., isolated from selenium mineral soil.</title>
        <authorList>
            <person name="Dai X."/>
        </authorList>
    </citation>
    <scope>NUCLEOTIDE SEQUENCE [LARGE SCALE GENOMIC DNA]</scope>
    <source>
        <strain evidence="5 6">DXL2</strain>
    </source>
</reference>
<keyword evidence="1" id="KW-0597">Phosphoprotein</keyword>
<proteinExistence type="predicted"/>
<gene>
    <name evidence="5" type="ORF">DLM86_22590</name>
</gene>
<sequence length="205" mass="23174">MKPNARRYESDRNEERDAERDELFVQTLNHIRHDWLNDIQVLYGYLKLKKYDKLHDYVDTIKEKMIRESAISKLGVPSLIVYLQSFRVRSRSVRLDVELEPAFQLTSLPVDAEAVSDTIIAVIETLLRHVAVPADGDVNRLRLAMSAEEDRVVIGFDYAGGYDDAGLRRDLGETMRASVAGHRIANGATYNEGGAAFYIYVPLGG</sequence>
<protein>
    <recommendedName>
        <fullName evidence="4">SpoOB alpha-helical domain-containing protein</fullName>
    </recommendedName>
</protein>
<keyword evidence="2" id="KW-0808">Transferase</keyword>
<evidence type="ECO:0000259" key="4">
    <source>
        <dbReference type="Pfam" id="PF14689"/>
    </source>
</evidence>
<dbReference type="InterPro" id="IPR039506">
    <property type="entry name" value="SPOB_a"/>
</dbReference>
<dbReference type="RefSeq" id="WP_110842330.1">
    <property type="nucleotide sequence ID" value="NZ_QJVJ01000010.1"/>
</dbReference>
<keyword evidence="6" id="KW-1185">Reference proteome</keyword>
<evidence type="ECO:0000256" key="1">
    <source>
        <dbReference type="ARBA" id="ARBA00022553"/>
    </source>
</evidence>
<keyword evidence="3" id="KW-0418">Kinase</keyword>
<evidence type="ECO:0000313" key="6">
    <source>
        <dbReference type="Proteomes" id="UP000247476"/>
    </source>
</evidence>
<dbReference type="Pfam" id="PF14689">
    <property type="entry name" value="SPOB_a"/>
    <property type="match status" value="1"/>
</dbReference>
<evidence type="ECO:0000256" key="3">
    <source>
        <dbReference type="ARBA" id="ARBA00022777"/>
    </source>
</evidence>
<dbReference type="OrthoDB" id="2375606at2"/>
<dbReference type="InterPro" id="IPR016120">
    <property type="entry name" value="Sig_transdc_His_kin_SpoOB"/>
</dbReference>
<feature type="domain" description="SpoOB alpha-helical" evidence="4">
    <location>
        <begin position="25"/>
        <end position="74"/>
    </location>
</feature>
<dbReference type="EMBL" id="QJVJ01000010">
    <property type="protein sequence ID" value="PYI52258.1"/>
    <property type="molecule type" value="Genomic_DNA"/>
</dbReference>
<dbReference type="GO" id="GO:0000155">
    <property type="term" value="F:phosphorelay sensor kinase activity"/>
    <property type="evidence" value="ECO:0007669"/>
    <property type="project" value="InterPro"/>
</dbReference>
<comment type="caution">
    <text evidence="5">The sequence shown here is derived from an EMBL/GenBank/DDBJ whole genome shotgun (WGS) entry which is preliminary data.</text>
</comment>
<dbReference type="Proteomes" id="UP000247476">
    <property type="component" value="Unassembled WGS sequence"/>
</dbReference>
<dbReference type="Gene3D" id="1.10.287.130">
    <property type="match status" value="1"/>
</dbReference>
<organism evidence="5 6">
    <name type="scientific">Paenibacillus flagellatus</name>
    <dbReference type="NCBI Taxonomy" id="2211139"/>
    <lineage>
        <taxon>Bacteria</taxon>
        <taxon>Bacillati</taxon>
        <taxon>Bacillota</taxon>
        <taxon>Bacilli</taxon>
        <taxon>Bacillales</taxon>
        <taxon>Paenibacillaceae</taxon>
        <taxon>Paenibacillus</taxon>
    </lineage>
</organism>
<accession>A0A2V5JZG3</accession>
<dbReference type="AlphaFoldDB" id="A0A2V5JZG3"/>
<evidence type="ECO:0000313" key="5">
    <source>
        <dbReference type="EMBL" id="PYI52258.1"/>
    </source>
</evidence>
<dbReference type="SUPFAM" id="SSF55890">
    <property type="entry name" value="Sporulation response regulatory protein Spo0B"/>
    <property type="match status" value="1"/>
</dbReference>
<name>A0A2V5JZG3_9BACL</name>
<evidence type="ECO:0000256" key="2">
    <source>
        <dbReference type="ARBA" id="ARBA00022679"/>
    </source>
</evidence>